<dbReference type="OMA" id="PVQMHPQ"/>
<feature type="region of interest" description="Disordered" evidence="1">
    <location>
        <begin position="132"/>
        <end position="151"/>
    </location>
</feature>
<name>A0A8B7MYP6_HYAAZ</name>
<feature type="compositionally biased region" description="Polar residues" evidence="1">
    <location>
        <begin position="991"/>
        <end position="1002"/>
    </location>
</feature>
<dbReference type="GeneID" id="108664567"/>
<feature type="compositionally biased region" description="Polar residues" evidence="1">
    <location>
        <begin position="477"/>
        <end position="498"/>
    </location>
</feature>
<feature type="transmembrane region" description="Helical" evidence="2">
    <location>
        <begin position="98"/>
        <end position="125"/>
    </location>
</feature>
<proteinExistence type="predicted"/>
<keyword evidence="2" id="KW-0812">Transmembrane</keyword>
<feature type="region of interest" description="Disordered" evidence="1">
    <location>
        <begin position="191"/>
        <end position="212"/>
    </location>
</feature>
<dbReference type="KEGG" id="hazt:108664567"/>
<reference evidence="4" key="1">
    <citation type="submission" date="2025-08" db="UniProtKB">
        <authorList>
            <consortium name="RefSeq"/>
        </authorList>
    </citation>
    <scope>IDENTIFICATION</scope>
    <source>
        <tissue evidence="4">Whole organism</tissue>
    </source>
</reference>
<feature type="region of interest" description="Disordered" evidence="1">
    <location>
        <begin position="846"/>
        <end position="865"/>
    </location>
</feature>
<feature type="compositionally biased region" description="Polar residues" evidence="1">
    <location>
        <begin position="1113"/>
        <end position="1128"/>
    </location>
</feature>
<feature type="compositionally biased region" description="Polar residues" evidence="1">
    <location>
        <begin position="191"/>
        <end position="205"/>
    </location>
</feature>
<sequence>MTYLLSSNVPTDITADLHRCRSNSITSPIRTSKPFGSPRRYSMDYYSYHDDSPVRRRLRCTSPGSERDDWQMPLSFTPISFGRRQTKRKAWLSSLRRSALLSSVAFIVFSLLAIGLFLAFMMLILQKRPVDQNADHPKQGKANIDQPQINNATKSVPYVGKRVNGYPPSTNVTLKQYKAMKVAHQNVTKIDTKSSISDKNNTSDPDTLDNISDYRLQKSRDVTQNSAANTTVETLDMTSMAGAQQTQDATEKLVNVERERADEMMTSPGLGITQGSLGTNEATVEQTRSNVAKPISDTQLRTPTKSKSLMKSRRERLRRSRRGTYLYARIVQPTRIPVKMMMNDPPSLHGNQSSVSPKNFELPPYIGSKLGDMHSSQPTGNLPSNLDITTNTYQDHGHKQALRNEHQTQVMKGELSINLPNRNQALMPETNQKTLFMNQNQEPREHHSSVQHQQQILQHQFQAPVLIQRQLQQPFHQQTPDQVYQQEHVQTYQQSPEQVHQREPASMPQESPVQMPQQSPVQIPQQSPVQMHPQAPVQMHPQAPVQMQPQSPVQMHPQAPVQMHPQAPIQMHPQAPVQMHPLAPVQMHPHAPLIMHPQAPVQLHPQVPVQMNSQTPIQMYPQAPVQMHPQAPVQMHPHTPVQMHPQTPVQMHPQAPDQMHPQAPLQMHPQSPDQMHPQAPVQMHPQSPDQMHPQAPVQMDQQTPVQMHPQAQVQMHPQGSLQVDQQASVLMHPQELSFQMHPQVSAQAHQQSQVQLHQQSPQQMQQLTPVQMHQQPAAQVQQEAPVQLPPETHMPLFYRNNELHQQQQWGSQVRREGKVQEIFSRTQSAQQLSQDQTKFAELETQTTTGSHHQVTPHYDTQTSPKKVLEVSPLRSFVTPRENEHQPQEPITLPNFRQPYPHQQLNSKINRSFSDVTATSSDSTDAKFSESKFNSEIQKSAHQFESTNVMPKTNIAPVFSSSENSSENKHPNFAGDQAEDDKVYPKHVRTGSFLTSEPVSSNFIDERSEENQEDRQESNLQSLDDKNEADVSQYLVDGSREANGARASQAEAAVNPNQESRASSSSFIQTPQPSSPPSADNKPHGTKGYELPSVRLVRALEANEAKHKLDAGDASNQNAPSINQLNSLPLTFHPDPNEHHMPKSFHLDQEQQISSISQEFSFMSDSQEQESPPAQNAPTFERIDPQSSFLVNTAPTHQTWPSHMQEQLQSNSEASEMFSSERHGFQQRKLLRYDAAYQQPNQIPQTYQNSGGFYYNAEPNVHPNTAFDHNQQRRHDVWYSGDQRFSAVPSRHDPNLVPIDQFNPVWSNNGLYRIY</sequence>
<dbReference type="RefSeq" id="XP_018006671.1">
    <property type="nucleotide sequence ID" value="XM_018151182.2"/>
</dbReference>
<evidence type="ECO:0000313" key="4">
    <source>
        <dbReference type="RefSeq" id="XP_018006671.1"/>
    </source>
</evidence>
<feature type="region of interest" description="Disordered" evidence="1">
    <location>
        <begin position="649"/>
        <end position="695"/>
    </location>
</feature>
<dbReference type="Proteomes" id="UP000694843">
    <property type="component" value="Unplaced"/>
</dbReference>
<feature type="region of interest" description="Disordered" evidence="1">
    <location>
        <begin position="878"/>
        <end position="901"/>
    </location>
</feature>
<feature type="compositionally biased region" description="Polar residues" evidence="1">
    <location>
        <begin position="1198"/>
        <end position="1217"/>
    </location>
</feature>
<feature type="region of interest" description="Disordered" evidence="1">
    <location>
        <begin position="1041"/>
        <end position="1088"/>
    </location>
</feature>
<feature type="region of interest" description="Disordered" evidence="1">
    <location>
        <begin position="1198"/>
        <end position="1222"/>
    </location>
</feature>
<keyword evidence="3" id="KW-1185">Reference proteome</keyword>
<feature type="compositionally biased region" description="Basic and acidic residues" evidence="1">
    <location>
        <begin position="1003"/>
        <end position="1028"/>
    </location>
</feature>
<accession>A0A8B7MYP6</accession>
<feature type="region of interest" description="Disordered" evidence="1">
    <location>
        <begin position="1108"/>
        <end position="1141"/>
    </location>
</feature>
<organism evidence="3 4">
    <name type="scientific">Hyalella azteca</name>
    <name type="common">Amphipod</name>
    <dbReference type="NCBI Taxonomy" id="294128"/>
    <lineage>
        <taxon>Eukaryota</taxon>
        <taxon>Metazoa</taxon>
        <taxon>Ecdysozoa</taxon>
        <taxon>Arthropoda</taxon>
        <taxon>Crustacea</taxon>
        <taxon>Multicrustacea</taxon>
        <taxon>Malacostraca</taxon>
        <taxon>Eumalacostraca</taxon>
        <taxon>Peracarida</taxon>
        <taxon>Amphipoda</taxon>
        <taxon>Senticaudata</taxon>
        <taxon>Talitrida</taxon>
        <taxon>Talitroidea</taxon>
        <taxon>Hyalellidae</taxon>
        <taxon>Hyalella</taxon>
    </lineage>
</organism>
<feature type="compositionally biased region" description="Polar residues" evidence="1">
    <location>
        <begin position="846"/>
        <end position="864"/>
    </location>
</feature>
<evidence type="ECO:0000256" key="1">
    <source>
        <dbReference type="SAM" id="MobiDB-lite"/>
    </source>
</evidence>
<keyword evidence="2" id="KW-0472">Membrane</keyword>
<evidence type="ECO:0000256" key="2">
    <source>
        <dbReference type="SAM" id="Phobius"/>
    </source>
</evidence>
<feature type="compositionally biased region" description="Low complexity" evidence="1">
    <location>
        <begin position="506"/>
        <end position="531"/>
    </location>
</feature>
<evidence type="ECO:0000313" key="3">
    <source>
        <dbReference type="Proteomes" id="UP000694843"/>
    </source>
</evidence>
<gene>
    <name evidence="4" type="primary">LOC108664567</name>
</gene>
<keyword evidence="2" id="KW-1133">Transmembrane helix</keyword>
<feature type="region of interest" description="Disordered" evidence="1">
    <location>
        <begin position="956"/>
        <end position="1028"/>
    </location>
</feature>
<feature type="region of interest" description="Disordered" evidence="1">
    <location>
        <begin position="477"/>
        <end position="535"/>
    </location>
</feature>
<protein>
    <submittedName>
        <fullName evidence="4">Transcription factor mef2A</fullName>
    </submittedName>
</protein>
<dbReference type="OrthoDB" id="10686576at2759"/>
<feature type="compositionally biased region" description="Polar residues" evidence="1">
    <location>
        <begin position="1054"/>
        <end position="1071"/>
    </location>
</feature>